<keyword evidence="5 8" id="KW-0472">Membrane</keyword>
<dbReference type="AlphaFoldDB" id="A0AAD1T978"/>
<protein>
    <submittedName>
        <fullName evidence="9">Olfactory receptor 5V1-like</fullName>
    </submittedName>
</protein>
<evidence type="ECO:0000256" key="7">
    <source>
        <dbReference type="ARBA" id="ARBA00023224"/>
    </source>
</evidence>
<dbReference type="PANTHER" id="PTHR48018">
    <property type="entry name" value="OLFACTORY RECEPTOR"/>
    <property type="match status" value="1"/>
</dbReference>
<evidence type="ECO:0000256" key="8">
    <source>
        <dbReference type="SAM" id="Phobius"/>
    </source>
</evidence>
<reference evidence="9" key="1">
    <citation type="submission" date="2022-03" db="EMBL/GenBank/DDBJ databases">
        <authorList>
            <person name="Alioto T."/>
            <person name="Alioto T."/>
            <person name="Gomez Garrido J."/>
        </authorList>
    </citation>
    <scope>NUCLEOTIDE SEQUENCE</scope>
</reference>
<dbReference type="Gene3D" id="1.20.1070.10">
    <property type="entry name" value="Rhodopsin 7-helix transmembrane proteins"/>
    <property type="match status" value="1"/>
</dbReference>
<sequence length="88" mass="10011">IILTVLTIHSSSGRKKAFSTCTSHFLVVIIFYGSIFFVYLTPQSSESVYQNRLTSVMYTIIAPLLNPFIYSLRNNDVKIAILKIIHQN</sequence>
<keyword evidence="2 8" id="KW-0812">Transmembrane</keyword>
<feature type="non-terminal residue" evidence="9">
    <location>
        <position position="1"/>
    </location>
</feature>
<keyword evidence="7" id="KW-0807">Transducer</keyword>
<organism evidence="9 10">
    <name type="scientific">Pelobates cultripes</name>
    <name type="common">Western spadefoot toad</name>
    <dbReference type="NCBI Taxonomy" id="61616"/>
    <lineage>
        <taxon>Eukaryota</taxon>
        <taxon>Metazoa</taxon>
        <taxon>Chordata</taxon>
        <taxon>Craniata</taxon>
        <taxon>Vertebrata</taxon>
        <taxon>Euteleostomi</taxon>
        <taxon>Amphibia</taxon>
        <taxon>Batrachia</taxon>
        <taxon>Anura</taxon>
        <taxon>Pelobatoidea</taxon>
        <taxon>Pelobatidae</taxon>
        <taxon>Pelobates</taxon>
    </lineage>
</organism>
<accession>A0AAD1T978</accession>
<feature type="transmembrane region" description="Helical" evidence="8">
    <location>
        <begin position="21"/>
        <end position="41"/>
    </location>
</feature>
<dbReference type="GO" id="GO:0004984">
    <property type="term" value="F:olfactory receptor activity"/>
    <property type="evidence" value="ECO:0007669"/>
    <property type="project" value="InterPro"/>
</dbReference>
<evidence type="ECO:0000256" key="5">
    <source>
        <dbReference type="ARBA" id="ARBA00023136"/>
    </source>
</evidence>
<keyword evidence="10" id="KW-1185">Reference proteome</keyword>
<evidence type="ECO:0000256" key="3">
    <source>
        <dbReference type="ARBA" id="ARBA00022989"/>
    </source>
</evidence>
<dbReference type="EMBL" id="OW240921">
    <property type="protein sequence ID" value="CAH2319817.1"/>
    <property type="molecule type" value="Genomic_DNA"/>
</dbReference>
<gene>
    <name evidence="9" type="ORF">PECUL_23A042346</name>
</gene>
<dbReference type="PRINTS" id="PR00245">
    <property type="entry name" value="OLFACTORYR"/>
</dbReference>
<evidence type="ECO:0000313" key="10">
    <source>
        <dbReference type="Proteomes" id="UP001295444"/>
    </source>
</evidence>
<evidence type="ECO:0000256" key="6">
    <source>
        <dbReference type="ARBA" id="ARBA00023170"/>
    </source>
</evidence>
<proteinExistence type="predicted"/>
<evidence type="ECO:0000256" key="2">
    <source>
        <dbReference type="ARBA" id="ARBA00022692"/>
    </source>
</evidence>
<dbReference type="SUPFAM" id="SSF81321">
    <property type="entry name" value="Family A G protein-coupled receptor-like"/>
    <property type="match status" value="1"/>
</dbReference>
<evidence type="ECO:0000313" key="9">
    <source>
        <dbReference type="EMBL" id="CAH2319817.1"/>
    </source>
</evidence>
<feature type="non-terminal residue" evidence="9">
    <location>
        <position position="88"/>
    </location>
</feature>
<keyword evidence="6 9" id="KW-0675">Receptor</keyword>
<keyword evidence="4" id="KW-0297">G-protein coupled receptor</keyword>
<evidence type="ECO:0000256" key="1">
    <source>
        <dbReference type="ARBA" id="ARBA00004141"/>
    </source>
</evidence>
<dbReference type="GO" id="GO:0016020">
    <property type="term" value="C:membrane"/>
    <property type="evidence" value="ECO:0007669"/>
    <property type="project" value="UniProtKB-SubCell"/>
</dbReference>
<comment type="subcellular location">
    <subcellularLocation>
        <location evidence="1">Membrane</location>
        <topology evidence="1">Multi-pass membrane protein</topology>
    </subcellularLocation>
</comment>
<dbReference type="InterPro" id="IPR000725">
    <property type="entry name" value="Olfact_rcpt"/>
</dbReference>
<keyword evidence="3 8" id="KW-1133">Transmembrane helix</keyword>
<feature type="transmembrane region" description="Helical" evidence="8">
    <location>
        <begin position="53"/>
        <end position="72"/>
    </location>
</feature>
<dbReference type="Proteomes" id="UP001295444">
    <property type="component" value="Chromosome 10"/>
</dbReference>
<evidence type="ECO:0000256" key="4">
    <source>
        <dbReference type="ARBA" id="ARBA00023040"/>
    </source>
</evidence>
<dbReference type="GO" id="GO:0004930">
    <property type="term" value="F:G protein-coupled receptor activity"/>
    <property type="evidence" value="ECO:0007669"/>
    <property type="project" value="UniProtKB-KW"/>
</dbReference>
<name>A0AAD1T978_PELCU</name>
<dbReference type="Pfam" id="PF13853">
    <property type="entry name" value="7tm_4"/>
    <property type="match status" value="1"/>
</dbReference>